<evidence type="ECO:0000256" key="6">
    <source>
        <dbReference type="SAM" id="Phobius"/>
    </source>
</evidence>
<dbReference type="InterPro" id="IPR045035">
    <property type="entry name" value="YSL-like"/>
</dbReference>
<evidence type="ECO:0000256" key="2">
    <source>
        <dbReference type="ARBA" id="ARBA00022448"/>
    </source>
</evidence>
<feature type="transmembrane region" description="Helical" evidence="6">
    <location>
        <begin position="160"/>
        <end position="181"/>
    </location>
</feature>
<dbReference type="Pfam" id="PF03169">
    <property type="entry name" value="OPT"/>
    <property type="match status" value="1"/>
</dbReference>
<evidence type="ECO:0008006" key="8">
    <source>
        <dbReference type="Google" id="ProtNLM"/>
    </source>
</evidence>
<dbReference type="PANTHER" id="PTHR31645:SF0">
    <property type="entry name" value="OLIGOPEPTIDE TRANSPORTER YGL114W-RELATED"/>
    <property type="match status" value="1"/>
</dbReference>
<evidence type="ECO:0000313" key="7">
    <source>
        <dbReference type="EMBL" id="SVA05940.1"/>
    </source>
</evidence>
<comment type="subcellular location">
    <subcellularLocation>
        <location evidence="1">Membrane</location>
        <topology evidence="1">Multi-pass membrane protein</topology>
    </subcellularLocation>
</comment>
<keyword evidence="2" id="KW-0813">Transport</keyword>
<feature type="transmembrane region" description="Helical" evidence="6">
    <location>
        <begin position="88"/>
        <end position="108"/>
    </location>
</feature>
<keyword evidence="4 6" id="KW-1133">Transmembrane helix</keyword>
<feature type="transmembrane region" description="Helical" evidence="6">
    <location>
        <begin position="385"/>
        <end position="406"/>
    </location>
</feature>
<dbReference type="GO" id="GO:0035673">
    <property type="term" value="F:oligopeptide transmembrane transporter activity"/>
    <property type="evidence" value="ECO:0007669"/>
    <property type="project" value="InterPro"/>
</dbReference>
<feature type="transmembrane region" description="Helical" evidence="6">
    <location>
        <begin position="528"/>
        <end position="549"/>
    </location>
</feature>
<feature type="transmembrane region" description="Helical" evidence="6">
    <location>
        <begin position="570"/>
        <end position="592"/>
    </location>
</feature>
<feature type="transmembrane region" description="Helical" evidence="6">
    <location>
        <begin position="65"/>
        <end position="82"/>
    </location>
</feature>
<feature type="transmembrane region" description="Helical" evidence="6">
    <location>
        <begin position="305"/>
        <end position="324"/>
    </location>
</feature>
<dbReference type="EMBL" id="UINC01003393">
    <property type="protein sequence ID" value="SVA05940.1"/>
    <property type="molecule type" value="Genomic_DNA"/>
</dbReference>
<keyword evidence="3 6" id="KW-0812">Transmembrane</keyword>
<proteinExistence type="predicted"/>
<feature type="transmembrane region" description="Helical" evidence="6">
    <location>
        <begin position="471"/>
        <end position="493"/>
    </location>
</feature>
<reference evidence="7" key="1">
    <citation type="submission" date="2018-05" db="EMBL/GenBank/DDBJ databases">
        <authorList>
            <person name="Lanie J.A."/>
            <person name="Ng W.-L."/>
            <person name="Kazmierczak K.M."/>
            <person name="Andrzejewski T.M."/>
            <person name="Davidsen T.M."/>
            <person name="Wayne K.J."/>
            <person name="Tettelin H."/>
            <person name="Glass J.I."/>
            <person name="Rusch D."/>
            <person name="Podicherti R."/>
            <person name="Tsui H.-C.T."/>
            <person name="Winkler M.E."/>
        </authorList>
    </citation>
    <scope>NUCLEOTIDE SEQUENCE</scope>
</reference>
<accession>A0A381SPI4</accession>
<sequence length="834" mass="90665">MSKVQRSAYRQPATPSGIESIEKGTLTWLDKDMYNNLNTGVLEQYLEEKNLQDSFEISHWDTRKVLIGIFIGAVFSGVTAYIGLKIGLAVSAAWYVAYLLGMALKWSPSEVNIATSATTGATHASTGFIFTFPAIFLLAYSDDYLIGDGHLISSVDTFQLAFIGIIASMFAGFLGVMYFIIFRRVWLVEDPLPMPGFEATLKMLDIASDVSSGSAEAARESLKVVGLSTVLTMGFMFLIDYPLMWGRKIAGIPGSIADWLAMTLSTDTWGVASIYTERWLHQPSELVDGYPKFNGITPYDSGNPFSYTFLGVELSPTLLAIGWFMKFRVALLVNLGSLVAWFFLVPLVVLQDVPVYDAALGQYVRITDYGDVSSLPVYPIVQWKAFSYVKIIAIGAILGGGIYGLLKMTPTFANIFSDISSAFTGEKGEEYVEDRGWYEWPLDHIPVFMGIAFVAMIAIFVIGGFPVFPAVLFAVVLLATTFLLGAIAVRVMGETGIEPVSGTSFIVLLMLLLVFLNLPVGLSKEESVLMALVGTTVFGSAISMSGTVVGDYKNSLYIGNRPYHISKGNIMGVVPGAILGAGVAIFLSKLLADGSIDLLAPQANAFATFTIILAEGEGDWIALGLGFFLGAFAEWATGMGTSFGLGMYLPTPVTFPMLAGGAGRDWWEKRRLLPKVEEIRLSEGSAASEKSRALMLLFTFMIAAGALTGEAFFGVESAILAVTDEIETEQEYHPESWTEDTYLDEILGVQDDDFSHVMDYALTNPDCEILPDSVVCTETMSIKSWWPQARFAGFLLVNVALVAIIFVLFRAAGIIGIEPDSKNDSEVMDAEMAD</sequence>
<evidence type="ECO:0000256" key="3">
    <source>
        <dbReference type="ARBA" id="ARBA00022692"/>
    </source>
</evidence>
<feature type="transmembrane region" description="Helical" evidence="6">
    <location>
        <begin position="224"/>
        <end position="244"/>
    </location>
</feature>
<keyword evidence="5 6" id="KW-0472">Membrane</keyword>
<organism evidence="7">
    <name type="scientific">marine metagenome</name>
    <dbReference type="NCBI Taxonomy" id="408172"/>
    <lineage>
        <taxon>unclassified sequences</taxon>
        <taxon>metagenomes</taxon>
        <taxon>ecological metagenomes</taxon>
    </lineage>
</organism>
<evidence type="ECO:0000256" key="5">
    <source>
        <dbReference type="ARBA" id="ARBA00023136"/>
    </source>
</evidence>
<feature type="transmembrane region" description="Helical" evidence="6">
    <location>
        <begin position="331"/>
        <end position="350"/>
    </location>
</feature>
<feature type="transmembrane region" description="Helical" evidence="6">
    <location>
        <begin position="791"/>
        <end position="812"/>
    </location>
</feature>
<feature type="transmembrane region" description="Helical" evidence="6">
    <location>
        <begin position="120"/>
        <end position="140"/>
    </location>
</feature>
<gene>
    <name evidence="7" type="ORF">METZ01_LOCUS58794</name>
</gene>
<name>A0A381SPI4_9ZZZZ</name>
<dbReference type="PANTHER" id="PTHR31645">
    <property type="entry name" value="OLIGOPEPTIDE TRANSPORTER YGL114W-RELATED"/>
    <property type="match status" value="1"/>
</dbReference>
<dbReference type="AlphaFoldDB" id="A0A381SPI4"/>
<dbReference type="GO" id="GO:0016020">
    <property type="term" value="C:membrane"/>
    <property type="evidence" value="ECO:0007669"/>
    <property type="project" value="UniProtKB-SubCell"/>
</dbReference>
<protein>
    <recommendedName>
        <fullName evidence="8">Oligopeptide transporter, OPT family</fullName>
    </recommendedName>
</protein>
<dbReference type="InterPro" id="IPR004813">
    <property type="entry name" value="OPT"/>
</dbReference>
<feature type="transmembrane region" description="Helical" evidence="6">
    <location>
        <begin position="693"/>
        <end position="715"/>
    </location>
</feature>
<feature type="transmembrane region" description="Helical" evidence="6">
    <location>
        <begin position="505"/>
        <end position="522"/>
    </location>
</feature>
<evidence type="ECO:0000256" key="4">
    <source>
        <dbReference type="ARBA" id="ARBA00022989"/>
    </source>
</evidence>
<feature type="transmembrane region" description="Helical" evidence="6">
    <location>
        <begin position="445"/>
        <end position="465"/>
    </location>
</feature>
<evidence type="ECO:0000256" key="1">
    <source>
        <dbReference type="ARBA" id="ARBA00004141"/>
    </source>
</evidence>